<dbReference type="InterPro" id="IPR004358">
    <property type="entry name" value="Sig_transdc_His_kin-like_C"/>
</dbReference>
<evidence type="ECO:0000256" key="3">
    <source>
        <dbReference type="ARBA" id="ARBA00023012"/>
    </source>
</evidence>
<evidence type="ECO:0000313" key="5">
    <source>
        <dbReference type="EMBL" id="MCY9695238.1"/>
    </source>
</evidence>
<dbReference type="PANTHER" id="PTHR34220:SF7">
    <property type="entry name" value="SENSOR HISTIDINE KINASE YPDA"/>
    <property type="match status" value="1"/>
</dbReference>
<organism evidence="5 6">
    <name type="scientific">Paenibacillus alginolyticus</name>
    <dbReference type="NCBI Taxonomy" id="59839"/>
    <lineage>
        <taxon>Bacteria</taxon>
        <taxon>Bacillati</taxon>
        <taxon>Bacillota</taxon>
        <taxon>Bacilli</taxon>
        <taxon>Bacillales</taxon>
        <taxon>Paenibacillaceae</taxon>
        <taxon>Paenibacillus</taxon>
    </lineage>
</organism>
<dbReference type="EMBL" id="JAMDMX010000067">
    <property type="protein sequence ID" value="MCY9695238.1"/>
    <property type="molecule type" value="Genomic_DNA"/>
</dbReference>
<protein>
    <recommendedName>
        <fullName evidence="2">histidine kinase</fullName>
        <ecNumber evidence="2">2.7.13.3</ecNumber>
    </recommendedName>
</protein>
<keyword evidence="5" id="KW-0067">ATP-binding</keyword>
<keyword evidence="3" id="KW-0902">Two-component regulatory system</keyword>
<proteinExistence type="predicted"/>
<dbReference type="RefSeq" id="WP_029199124.1">
    <property type="nucleotide sequence ID" value="NZ_JAMDMW010000104.1"/>
</dbReference>
<dbReference type="Gene3D" id="3.30.565.10">
    <property type="entry name" value="Histidine kinase-like ATPase, C-terminal domain"/>
    <property type="match status" value="1"/>
</dbReference>
<dbReference type="InterPro" id="IPR050640">
    <property type="entry name" value="Bact_2-comp_sensor_kinase"/>
</dbReference>
<accession>A0ABT4GGR4</accession>
<dbReference type="Proteomes" id="UP001527099">
    <property type="component" value="Unassembled WGS sequence"/>
</dbReference>
<keyword evidence="6" id="KW-1185">Reference proteome</keyword>
<dbReference type="PRINTS" id="PR00344">
    <property type="entry name" value="BCTRLSENSOR"/>
</dbReference>
<dbReference type="SUPFAM" id="SSF55874">
    <property type="entry name" value="ATPase domain of HSP90 chaperone/DNA topoisomerase II/histidine kinase"/>
    <property type="match status" value="1"/>
</dbReference>
<evidence type="ECO:0000313" key="6">
    <source>
        <dbReference type="Proteomes" id="UP001527099"/>
    </source>
</evidence>
<gene>
    <name evidence="5" type="ORF">M5X19_20375</name>
</gene>
<dbReference type="Pfam" id="PF02518">
    <property type="entry name" value="HATPase_c"/>
    <property type="match status" value="1"/>
</dbReference>
<evidence type="ECO:0000259" key="4">
    <source>
        <dbReference type="SMART" id="SM00387"/>
    </source>
</evidence>
<reference evidence="5 6" key="1">
    <citation type="submission" date="2022-05" db="EMBL/GenBank/DDBJ databases">
        <title>Genome Sequencing of Bee-Associated Microbes.</title>
        <authorList>
            <person name="Dunlap C."/>
        </authorList>
    </citation>
    <scope>NUCLEOTIDE SEQUENCE [LARGE SCALE GENOMIC DNA]</scope>
    <source>
        <strain evidence="5 6">NRRL B-14421</strain>
    </source>
</reference>
<dbReference type="InterPro" id="IPR036890">
    <property type="entry name" value="HATPase_C_sf"/>
</dbReference>
<dbReference type="SMART" id="SM00387">
    <property type="entry name" value="HATPase_c"/>
    <property type="match status" value="1"/>
</dbReference>
<dbReference type="PANTHER" id="PTHR34220">
    <property type="entry name" value="SENSOR HISTIDINE KINASE YPDA"/>
    <property type="match status" value="1"/>
</dbReference>
<keyword evidence="5" id="KW-0547">Nucleotide-binding</keyword>
<dbReference type="EC" id="2.7.13.3" evidence="2"/>
<comment type="caution">
    <text evidence="5">The sequence shown here is derived from an EMBL/GenBank/DDBJ whole genome shotgun (WGS) entry which is preliminary data.</text>
</comment>
<feature type="domain" description="Histidine kinase/HSP90-like ATPase" evidence="4">
    <location>
        <begin position="10"/>
        <end position="125"/>
    </location>
</feature>
<dbReference type="InterPro" id="IPR003594">
    <property type="entry name" value="HATPase_dom"/>
</dbReference>
<name>A0ABT4GGR4_9BACL</name>
<dbReference type="GO" id="GO:0005524">
    <property type="term" value="F:ATP binding"/>
    <property type="evidence" value="ECO:0007669"/>
    <property type="project" value="UniProtKB-KW"/>
</dbReference>
<sequence>MDIAVPESYFKTAIPKLTLITLVENSIFYGLTKKEVNHIIVSGKNTEIDSVLLEVSDTGPGIAPEKLALLTEDTGTPNPYKGLNKLGLRNVQERLIMTFGYPYGLHFHNEPDEGLTVTIRLPIGDLREK</sequence>
<evidence type="ECO:0000256" key="1">
    <source>
        <dbReference type="ARBA" id="ARBA00000085"/>
    </source>
</evidence>
<comment type="catalytic activity">
    <reaction evidence="1">
        <text>ATP + protein L-histidine = ADP + protein N-phospho-L-histidine.</text>
        <dbReference type="EC" id="2.7.13.3"/>
    </reaction>
</comment>
<evidence type="ECO:0000256" key="2">
    <source>
        <dbReference type="ARBA" id="ARBA00012438"/>
    </source>
</evidence>